<evidence type="ECO:0008006" key="4">
    <source>
        <dbReference type="Google" id="ProtNLM"/>
    </source>
</evidence>
<evidence type="ECO:0000313" key="3">
    <source>
        <dbReference type="Proteomes" id="UP000281553"/>
    </source>
</evidence>
<dbReference type="Proteomes" id="UP000281553">
    <property type="component" value="Unassembled WGS sequence"/>
</dbReference>
<dbReference type="AlphaFoldDB" id="A0A3P6SZT1"/>
<evidence type="ECO:0000256" key="1">
    <source>
        <dbReference type="SAM" id="SignalP"/>
    </source>
</evidence>
<dbReference type="EMBL" id="UYRU01042472">
    <property type="protein sequence ID" value="VDK75723.1"/>
    <property type="molecule type" value="Genomic_DNA"/>
</dbReference>
<reference evidence="2 3" key="1">
    <citation type="submission" date="2018-11" db="EMBL/GenBank/DDBJ databases">
        <authorList>
            <consortium name="Pathogen Informatics"/>
        </authorList>
    </citation>
    <scope>NUCLEOTIDE SEQUENCE [LARGE SCALE GENOMIC DNA]</scope>
</reference>
<proteinExistence type="predicted"/>
<feature type="chain" id="PRO_5018127193" description="Lipid-binding serum glycoprotein N-terminal domain-containing protein" evidence="1">
    <location>
        <begin position="27"/>
        <end position="258"/>
    </location>
</feature>
<sequence length="258" mass="29436">MGPSKRPKLLVFGLFLACWSFSHNEALKVDRNISTSTRPDHAFTDGAVFVHILSAVNKLSPQESALDQLIDIILTTLLHEGVRLRLDYPIHLIERPHLQVSNVLLEGLHRVSRECPTRISTEELRVSGRTVRNTFVDLCFHLDELTMIGQFSTGFPFISPQLQILPQTKASKTDSNGRQVRQLLYLSDLSVDQWSGLRFESADLKGNYVKRFVFKMLEIVTRVSSLATRLAFQRSLRISMQQIFANLTFIDPFFYPTT</sequence>
<organism evidence="2 3">
    <name type="scientific">Dibothriocephalus latus</name>
    <name type="common">Fish tapeworm</name>
    <name type="synonym">Diphyllobothrium latum</name>
    <dbReference type="NCBI Taxonomy" id="60516"/>
    <lineage>
        <taxon>Eukaryota</taxon>
        <taxon>Metazoa</taxon>
        <taxon>Spiralia</taxon>
        <taxon>Lophotrochozoa</taxon>
        <taxon>Platyhelminthes</taxon>
        <taxon>Cestoda</taxon>
        <taxon>Eucestoda</taxon>
        <taxon>Diphyllobothriidea</taxon>
        <taxon>Diphyllobothriidae</taxon>
        <taxon>Dibothriocephalus</taxon>
    </lineage>
</organism>
<keyword evidence="1" id="KW-0732">Signal</keyword>
<keyword evidence="3" id="KW-1185">Reference proteome</keyword>
<evidence type="ECO:0000313" key="2">
    <source>
        <dbReference type="EMBL" id="VDK75723.1"/>
    </source>
</evidence>
<feature type="signal peptide" evidence="1">
    <location>
        <begin position="1"/>
        <end position="26"/>
    </location>
</feature>
<gene>
    <name evidence="2" type="ORF">DILT_LOCUS2688</name>
</gene>
<dbReference type="OrthoDB" id="6277338at2759"/>
<name>A0A3P6SZT1_DIBLA</name>
<accession>A0A3P6SZT1</accession>
<protein>
    <recommendedName>
        <fullName evidence="4">Lipid-binding serum glycoprotein N-terminal domain-containing protein</fullName>
    </recommendedName>
</protein>